<reference evidence="1" key="3">
    <citation type="submission" date="2025-09" db="UniProtKB">
        <authorList>
            <consortium name="Ensembl"/>
        </authorList>
    </citation>
    <scope>IDENTIFICATION</scope>
</reference>
<evidence type="ECO:0008006" key="3">
    <source>
        <dbReference type="Google" id="ProtNLM"/>
    </source>
</evidence>
<sequence>MTCVEKLNKEVLFTLFHKTRTRNHQMKLMGSRFKTNKRKFFFTQHTVSLWNSLPEDAVKAKSTIGRVDQLKYDVQHLQSALRNFQHRRYSREQQEKQREELLARTFTANVNIPCSTTWGSQTLSLLYIKVWGGDGVEDTGLDHKAGVGKL</sequence>
<evidence type="ECO:0000313" key="1">
    <source>
        <dbReference type="Ensembl" id="ENSGAGP00000007234.1"/>
    </source>
</evidence>
<name>A0A452GYU9_9SAUR</name>
<dbReference type="AlphaFoldDB" id="A0A452GYU9"/>
<reference evidence="2" key="1">
    <citation type="journal article" date="2017" name="PLoS ONE">
        <title>The Agassiz's desert tortoise genome provides a resource for the conservation of a threatened species.</title>
        <authorList>
            <person name="Tollis M."/>
            <person name="DeNardo D.F."/>
            <person name="Cornelius J.A."/>
            <person name="Dolby G.A."/>
            <person name="Edwards T."/>
            <person name="Henen B.T."/>
            <person name="Karl A.E."/>
            <person name="Murphy R.W."/>
            <person name="Kusumi K."/>
        </authorList>
    </citation>
    <scope>NUCLEOTIDE SEQUENCE [LARGE SCALE GENOMIC DNA]</scope>
</reference>
<protein>
    <recommendedName>
        <fullName evidence="3">Golgi SNAP receptor complex member 2</fullName>
    </recommendedName>
</protein>
<dbReference type="Ensembl" id="ENSGAGT00000008364.1">
    <property type="protein sequence ID" value="ENSGAGP00000007234.1"/>
    <property type="gene ID" value="ENSGAGG00000005811.1"/>
</dbReference>
<evidence type="ECO:0000313" key="2">
    <source>
        <dbReference type="Proteomes" id="UP000291020"/>
    </source>
</evidence>
<dbReference type="STRING" id="38772.ENSGAGP00000007234"/>
<dbReference type="Proteomes" id="UP000291020">
    <property type="component" value="Unassembled WGS sequence"/>
</dbReference>
<proteinExistence type="predicted"/>
<reference evidence="1" key="2">
    <citation type="submission" date="2025-08" db="UniProtKB">
        <authorList>
            <consortium name="Ensembl"/>
        </authorList>
    </citation>
    <scope>IDENTIFICATION</scope>
</reference>
<keyword evidence="2" id="KW-1185">Reference proteome</keyword>
<accession>A0A452GYU9</accession>
<organism evidence="1 2">
    <name type="scientific">Gopherus agassizii</name>
    <name type="common">Agassiz's desert tortoise</name>
    <dbReference type="NCBI Taxonomy" id="38772"/>
    <lineage>
        <taxon>Eukaryota</taxon>
        <taxon>Metazoa</taxon>
        <taxon>Chordata</taxon>
        <taxon>Craniata</taxon>
        <taxon>Vertebrata</taxon>
        <taxon>Euteleostomi</taxon>
        <taxon>Archelosauria</taxon>
        <taxon>Testudinata</taxon>
        <taxon>Testudines</taxon>
        <taxon>Cryptodira</taxon>
        <taxon>Durocryptodira</taxon>
        <taxon>Testudinoidea</taxon>
        <taxon>Testudinidae</taxon>
        <taxon>Gopherus</taxon>
    </lineage>
</organism>